<dbReference type="InterPro" id="IPR034660">
    <property type="entry name" value="DinB/YfiT-like"/>
</dbReference>
<dbReference type="RefSeq" id="WP_099646885.1">
    <property type="nucleotide sequence ID" value="NZ_KZ319294.1"/>
</dbReference>
<protein>
    <recommendedName>
        <fullName evidence="1">DinB-like domain-containing protein</fullName>
    </recommendedName>
</protein>
<dbReference type="Gene3D" id="1.20.120.450">
    <property type="entry name" value="dinb family like domain"/>
    <property type="match status" value="1"/>
</dbReference>
<dbReference type="OrthoDB" id="9798830at2"/>
<name>A0A2G1VPB2_9FLAO</name>
<dbReference type="Proteomes" id="UP000229433">
    <property type="component" value="Unassembled WGS sequence"/>
</dbReference>
<organism evidence="2 3">
    <name type="scientific">Leeuwenhoekiella nanhaiensis</name>
    <dbReference type="NCBI Taxonomy" id="1655491"/>
    <lineage>
        <taxon>Bacteria</taxon>
        <taxon>Pseudomonadati</taxon>
        <taxon>Bacteroidota</taxon>
        <taxon>Flavobacteriia</taxon>
        <taxon>Flavobacteriales</taxon>
        <taxon>Flavobacteriaceae</taxon>
        <taxon>Leeuwenhoekiella</taxon>
    </lineage>
</organism>
<comment type="caution">
    <text evidence="2">The sequence shown here is derived from an EMBL/GenBank/DDBJ whole genome shotgun (WGS) entry which is preliminary data.</text>
</comment>
<feature type="domain" description="DinB-like" evidence="1">
    <location>
        <begin position="25"/>
        <end position="146"/>
    </location>
</feature>
<reference evidence="2 3" key="1">
    <citation type="submission" date="2017-08" db="EMBL/GenBank/DDBJ databases">
        <title>The whole genome shortgun sequences of strain Leeuwenhoekiella nanhaiensis G18 from the South China Sea.</title>
        <authorList>
            <person name="Liu Q."/>
        </authorList>
    </citation>
    <scope>NUCLEOTIDE SEQUENCE [LARGE SCALE GENOMIC DNA]</scope>
    <source>
        <strain evidence="2 3">G18</strain>
    </source>
</reference>
<dbReference type="InterPro" id="IPR024775">
    <property type="entry name" value="DinB-like"/>
</dbReference>
<dbReference type="SUPFAM" id="SSF109854">
    <property type="entry name" value="DinB/YfiT-like putative metalloenzymes"/>
    <property type="match status" value="1"/>
</dbReference>
<evidence type="ECO:0000259" key="1">
    <source>
        <dbReference type="Pfam" id="PF12867"/>
    </source>
</evidence>
<evidence type="ECO:0000313" key="3">
    <source>
        <dbReference type="Proteomes" id="UP000229433"/>
    </source>
</evidence>
<gene>
    <name evidence="2" type="ORF">CJ305_13865</name>
</gene>
<sequence>MQAAAIKAQLLKHLKGGEAFMPVEDLLEKIKYKRIGERPVGLPYSFYEVFYHMFYAQRDLLDFCTADSYKTPSWPKDYWPSEKTAETKEDWQALKQDFFKDRNALIAFIENPETDLLGIAKHGEKQQILRELMLAIEHNAYHLGQLVIIARLLGLH</sequence>
<accession>A0A2G1VPB2</accession>
<evidence type="ECO:0000313" key="2">
    <source>
        <dbReference type="EMBL" id="PHQ28593.1"/>
    </source>
</evidence>
<proteinExistence type="predicted"/>
<keyword evidence="3" id="KW-1185">Reference proteome</keyword>
<dbReference type="AlphaFoldDB" id="A0A2G1VPB2"/>
<dbReference type="Pfam" id="PF12867">
    <property type="entry name" value="DinB_2"/>
    <property type="match status" value="1"/>
</dbReference>
<dbReference type="EMBL" id="NQXA01000012">
    <property type="protein sequence ID" value="PHQ28593.1"/>
    <property type="molecule type" value="Genomic_DNA"/>
</dbReference>